<comment type="similarity">
    <text evidence="6">Belongs to the AP2/ERF transcription factor family. ERF subfamily.</text>
</comment>
<evidence type="ECO:0000256" key="5">
    <source>
        <dbReference type="ARBA" id="ARBA00023242"/>
    </source>
</evidence>
<dbReference type="PRINTS" id="PR00367">
    <property type="entry name" value="ETHRSPELEMNT"/>
</dbReference>
<dbReference type="PANTHER" id="PTHR31194:SF189">
    <property type="entry name" value="AP2_ERF DOMAIN-CONTAINING PROTEIN"/>
    <property type="match status" value="1"/>
</dbReference>
<gene>
    <name evidence="9" type="ORF">CTI12_AA307260</name>
</gene>
<evidence type="ECO:0000256" key="7">
    <source>
        <dbReference type="SAM" id="MobiDB-lite"/>
    </source>
</evidence>
<dbReference type="Pfam" id="PF00847">
    <property type="entry name" value="AP2"/>
    <property type="match status" value="1"/>
</dbReference>
<dbReference type="InterPro" id="IPR036955">
    <property type="entry name" value="AP2/ERF_dom_sf"/>
</dbReference>
<evidence type="ECO:0000313" key="10">
    <source>
        <dbReference type="Proteomes" id="UP000245207"/>
    </source>
</evidence>
<protein>
    <submittedName>
        <fullName evidence="9">AP2/ERF domain-containing protein</fullName>
    </submittedName>
</protein>
<dbReference type="OrthoDB" id="773121at2759"/>
<dbReference type="CDD" id="cd00018">
    <property type="entry name" value="AP2"/>
    <property type="match status" value="1"/>
</dbReference>
<evidence type="ECO:0000313" key="9">
    <source>
        <dbReference type="EMBL" id="PWA68589.1"/>
    </source>
</evidence>
<dbReference type="InterPro" id="IPR050913">
    <property type="entry name" value="AP2/ERF_ERF"/>
</dbReference>
<feature type="domain" description="AP2/ERF" evidence="8">
    <location>
        <begin position="41"/>
        <end position="98"/>
    </location>
</feature>
<evidence type="ECO:0000256" key="3">
    <source>
        <dbReference type="ARBA" id="ARBA00023125"/>
    </source>
</evidence>
<dbReference type="Proteomes" id="UP000245207">
    <property type="component" value="Unassembled WGS sequence"/>
</dbReference>
<evidence type="ECO:0000256" key="1">
    <source>
        <dbReference type="ARBA" id="ARBA00004123"/>
    </source>
</evidence>
<feature type="region of interest" description="Disordered" evidence="7">
    <location>
        <begin position="145"/>
        <end position="207"/>
    </location>
</feature>
<keyword evidence="2" id="KW-0805">Transcription regulation</keyword>
<comment type="caution">
    <text evidence="9">The sequence shown here is derived from an EMBL/GenBank/DDBJ whole genome shotgun (WGS) entry which is preliminary data.</text>
</comment>
<dbReference type="InterPro" id="IPR001471">
    <property type="entry name" value="AP2/ERF_dom"/>
</dbReference>
<dbReference type="PANTHER" id="PTHR31194">
    <property type="entry name" value="SHN SHINE , DNA BINDING / TRANSCRIPTION FACTOR"/>
    <property type="match status" value="1"/>
</dbReference>
<comment type="subcellular location">
    <subcellularLocation>
        <location evidence="1">Nucleus</location>
    </subcellularLocation>
</comment>
<keyword evidence="10" id="KW-1185">Reference proteome</keyword>
<reference evidence="9 10" key="1">
    <citation type="journal article" date="2018" name="Mol. Plant">
        <title>The genome of Artemisia annua provides insight into the evolution of Asteraceae family and artemisinin biosynthesis.</title>
        <authorList>
            <person name="Shen Q."/>
            <person name="Zhang L."/>
            <person name="Liao Z."/>
            <person name="Wang S."/>
            <person name="Yan T."/>
            <person name="Shi P."/>
            <person name="Liu M."/>
            <person name="Fu X."/>
            <person name="Pan Q."/>
            <person name="Wang Y."/>
            <person name="Lv Z."/>
            <person name="Lu X."/>
            <person name="Zhang F."/>
            <person name="Jiang W."/>
            <person name="Ma Y."/>
            <person name="Chen M."/>
            <person name="Hao X."/>
            <person name="Li L."/>
            <person name="Tang Y."/>
            <person name="Lv G."/>
            <person name="Zhou Y."/>
            <person name="Sun X."/>
            <person name="Brodelius P.E."/>
            <person name="Rose J.K.C."/>
            <person name="Tang K."/>
        </authorList>
    </citation>
    <scope>NUCLEOTIDE SEQUENCE [LARGE SCALE GENOMIC DNA]</scope>
    <source>
        <strain evidence="10">cv. Huhao1</strain>
        <tissue evidence="9">Leaf</tissue>
    </source>
</reference>
<sequence>MVPSQTRLEAKIMADSMQPVQPQGGGIKGRRKMPNSRGHPKYVGVRQRPSGRWVAEIKDSLQKVRLWLGTFDTAEDAARAYDQAARTLRGANARTNFELPSSGNVLRSLAENSEPFSFEEACGSEGGDEGLLGALKAKLYTRNGSNHAKTTNIPLQPMSINNTRKRKPPLVVPPLPSPDQLASGHHPISTEHLPVDQDQQSHQQDRDDGLQWCYEPQPPATVPWPAEIPWLAESSTSNQVSNLSSNLFDNGLMDSMWAVPSEANQATTSQLTAITGISGWPLGQQVVQCDNGWDGGSVAVNASNWDPFVYV</sequence>
<evidence type="ECO:0000256" key="6">
    <source>
        <dbReference type="ARBA" id="ARBA00024343"/>
    </source>
</evidence>
<proteinExistence type="inferred from homology"/>
<dbReference type="SMART" id="SM00380">
    <property type="entry name" value="AP2"/>
    <property type="match status" value="1"/>
</dbReference>
<dbReference type="PROSITE" id="PS51032">
    <property type="entry name" value="AP2_ERF"/>
    <property type="match status" value="1"/>
</dbReference>
<accession>A0A2U1N526</accession>
<evidence type="ECO:0000259" key="8">
    <source>
        <dbReference type="PROSITE" id="PS51032"/>
    </source>
</evidence>
<dbReference type="STRING" id="35608.A0A2U1N526"/>
<feature type="compositionally biased region" description="Basic residues" evidence="7">
    <location>
        <begin position="28"/>
        <end position="40"/>
    </location>
</feature>
<dbReference type="SUPFAM" id="SSF54171">
    <property type="entry name" value="DNA-binding domain"/>
    <property type="match status" value="1"/>
</dbReference>
<evidence type="ECO:0000256" key="4">
    <source>
        <dbReference type="ARBA" id="ARBA00023163"/>
    </source>
</evidence>
<keyword evidence="4" id="KW-0804">Transcription</keyword>
<name>A0A2U1N526_ARTAN</name>
<organism evidence="9 10">
    <name type="scientific">Artemisia annua</name>
    <name type="common">Sweet wormwood</name>
    <dbReference type="NCBI Taxonomy" id="35608"/>
    <lineage>
        <taxon>Eukaryota</taxon>
        <taxon>Viridiplantae</taxon>
        <taxon>Streptophyta</taxon>
        <taxon>Embryophyta</taxon>
        <taxon>Tracheophyta</taxon>
        <taxon>Spermatophyta</taxon>
        <taxon>Magnoliopsida</taxon>
        <taxon>eudicotyledons</taxon>
        <taxon>Gunneridae</taxon>
        <taxon>Pentapetalae</taxon>
        <taxon>asterids</taxon>
        <taxon>campanulids</taxon>
        <taxon>Asterales</taxon>
        <taxon>Asteraceae</taxon>
        <taxon>Asteroideae</taxon>
        <taxon>Anthemideae</taxon>
        <taxon>Artemisiinae</taxon>
        <taxon>Artemisia</taxon>
    </lineage>
</organism>
<feature type="region of interest" description="Disordered" evidence="7">
    <location>
        <begin position="13"/>
        <end position="44"/>
    </location>
</feature>
<dbReference type="EMBL" id="PKPP01003606">
    <property type="protein sequence ID" value="PWA68589.1"/>
    <property type="molecule type" value="Genomic_DNA"/>
</dbReference>
<dbReference type="FunFam" id="3.30.730.10:FF:000005">
    <property type="entry name" value="ethylene-responsive transcription factor RAP2-11"/>
    <property type="match status" value="1"/>
</dbReference>
<dbReference type="GO" id="GO:0003677">
    <property type="term" value="F:DNA binding"/>
    <property type="evidence" value="ECO:0007669"/>
    <property type="project" value="UniProtKB-KW"/>
</dbReference>
<dbReference type="AlphaFoldDB" id="A0A2U1N526"/>
<evidence type="ECO:0000256" key="2">
    <source>
        <dbReference type="ARBA" id="ARBA00023015"/>
    </source>
</evidence>
<dbReference type="Gene3D" id="3.30.730.10">
    <property type="entry name" value="AP2/ERF domain"/>
    <property type="match status" value="1"/>
</dbReference>
<dbReference type="GO" id="GO:0003700">
    <property type="term" value="F:DNA-binding transcription factor activity"/>
    <property type="evidence" value="ECO:0007669"/>
    <property type="project" value="InterPro"/>
</dbReference>
<keyword evidence="5" id="KW-0539">Nucleus</keyword>
<dbReference type="InterPro" id="IPR016177">
    <property type="entry name" value="DNA-bd_dom_sf"/>
</dbReference>
<dbReference type="GO" id="GO:0005634">
    <property type="term" value="C:nucleus"/>
    <property type="evidence" value="ECO:0007669"/>
    <property type="project" value="UniProtKB-SubCell"/>
</dbReference>
<keyword evidence="3" id="KW-0238">DNA-binding</keyword>
<feature type="compositionally biased region" description="Polar residues" evidence="7">
    <location>
        <begin position="145"/>
        <end position="162"/>
    </location>
</feature>